<name>A0A0E9VJL9_ANGAN</name>
<organism evidence="1">
    <name type="scientific">Anguilla anguilla</name>
    <name type="common">European freshwater eel</name>
    <name type="synonym">Muraena anguilla</name>
    <dbReference type="NCBI Taxonomy" id="7936"/>
    <lineage>
        <taxon>Eukaryota</taxon>
        <taxon>Metazoa</taxon>
        <taxon>Chordata</taxon>
        <taxon>Craniata</taxon>
        <taxon>Vertebrata</taxon>
        <taxon>Euteleostomi</taxon>
        <taxon>Actinopterygii</taxon>
        <taxon>Neopterygii</taxon>
        <taxon>Teleostei</taxon>
        <taxon>Anguilliformes</taxon>
        <taxon>Anguillidae</taxon>
        <taxon>Anguilla</taxon>
    </lineage>
</organism>
<proteinExistence type="predicted"/>
<reference evidence="1" key="2">
    <citation type="journal article" date="2015" name="Fish Shellfish Immunol.">
        <title>Early steps in the European eel (Anguilla anguilla)-Vibrio vulnificus interaction in the gills: Role of the RtxA13 toxin.</title>
        <authorList>
            <person name="Callol A."/>
            <person name="Pajuelo D."/>
            <person name="Ebbesson L."/>
            <person name="Teles M."/>
            <person name="MacKenzie S."/>
            <person name="Amaro C."/>
        </authorList>
    </citation>
    <scope>NUCLEOTIDE SEQUENCE</scope>
</reference>
<dbReference type="EMBL" id="GBXM01031159">
    <property type="protein sequence ID" value="JAH77418.1"/>
    <property type="molecule type" value="Transcribed_RNA"/>
</dbReference>
<reference evidence="1" key="1">
    <citation type="submission" date="2014-11" db="EMBL/GenBank/DDBJ databases">
        <authorList>
            <person name="Amaro Gonzalez C."/>
        </authorList>
    </citation>
    <scope>NUCLEOTIDE SEQUENCE</scope>
</reference>
<protein>
    <submittedName>
        <fullName evidence="1">Uncharacterized protein</fullName>
    </submittedName>
</protein>
<accession>A0A0E9VJL9</accession>
<sequence>MAVKVCAKGAINGRAPCSLPC</sequence>
<dbReference type="EMBL" id="GBXM01039560">
    <property type="protein sequence ID" value="JAH69017.1"/>
    <property type="molecule type" value="Transcribed_RNA"/>
</dbReference>
<dbReference type="AlphaFoldDB" id="A0A0E9VJL9"/>
<evidence type="ECO:0000313" key="1">
    <source>
        <dbReference type="EMBL" id="JAH77418.1"/>
    </source>
</evidence>